<keyword evidence="5" id="KW-0548">Nucleotidyltransferase</keyword>
<name>A0ABU9T6J1_9HYPH</name>
<feature type="transmembrane region" description="Helical" evidence="3">
    <location>
        <begin position="38"/>
        <end position="59"/>
    </location>
</feature>
<evidence type="ECO:0000313" key="5">
    <source>
        <dbReference type="EMBL" id="MEM5501743.1"/>
    </source>
</evidence>
<organism evidence="5 6">
    <name type="scientific">Ahrensia kielensis</name>
    <dbReference type="NCBI Taxonomy" id="76980"/>
    <lineage>
        <taxon>Bacteria</taxon>
        <taxon>Pseudomonadati</taxon>
        <taxon>Pseudomonadota</taxon>
        <taxon>Alphaproteobacteria</taxon>
        <taxon>Hyphomicrobiales</taxon>
        <taxon>Ahrensiaceae</taxon>
        <taxon>Ahrensia</taxon>
    </lineage>
</organism>
<keyword evidence="6" id="KW-1185">Reference proteome</keyword>
<keyword evidence="3" id="KW-0812">Transmembrane</keyword>
<protein>
    <recommendedName>
        <fullName evidence="1">diguanylate cyclase</fullName>
        <ecNumber evidence="1">2.7.7.65</ecNumber>
    </recommendedName>
</protein>
<keyword evidence="3" id="KW-1133">Transmembrane helix</keyword>
<dbReference type="EC" id="2.7.7.65" evidence="1"/>
<dbReference type="CDD" id="cd01949">
    <property type="entry name" value="GGDEF"/>
    <property type="match status" value="1"/>
</dbReference>
<keyword evidence="3" id="KW-0472">Membrane</keyword>
<dbReference type="NCBIfam" id="TIGR00254">
    <property type="entry name" value="GGDEF"/>
    <property type="match status" value="1"/>
</dbReference>
<dbReference type="SMART" id="SM00267">
    <property type="entry name" value="GGDEF"/>
    <property type="match status" value="1"/>
</dbReference>
<dbReference type="InterPro" id="IPR050469">
    <property type="entry name" value="Diguanylate_Cyclase"/>
</dbReference>
<evidence type="ECO:0000256" key="2">
    <source>
        <dbReference type="ARBA" id="ARBA00034247"/>
    </source>
</evidence>
<sequence>MMFSLTKQMLLVMGWAVVGAQVVTYAIVQALMPHILEPAIMLAPIISTIVAIPLGFVFFKQNERLNNANLQLLSTNENLERETAIARYEASIDPMTRVLNRVHFVRNVESCRQEEVQEGYFLMLDADNFKKINDTYGHDIGDAALMTITNVIRDTIREDDFVGRLGGEEFGIYLRLLNKRQAYEIAERIREKVAKSPIDVGADKPFNFTVSIGAVFAAKEQNVSEIMKHADKNLYHAKHRGRNRVVFDAITRSGKRAVELMALRA</sequence>
<evidence type="ECO:0000256" key="1">
    <source>
        <dbReference type="ARBA" id="ARBA00012528"/>
    </source>
</evidence>
<keyword evidence="5" id="KW-0808">Transferase</keyword>
<dbReference type="PROSITE" id="PS50887">
    <property type="entry name" value="GGDEF"/>
    <property type="match status" value="1"/>
</dbReference>
<dbReference type="PANTHER" id="PTHR45138">
    <property type="entry name" value="REGULATORY COMPONENTS OF SENSORY TRANSDUCTION SYSTEM"/>
    <property type="match status" value="1"/>
</dbReference>
<evidence type="ECO:0000259" key="4">
    <source>
        <dbReference type="PROSITE" id="PS50887"/>
    </source>
</evidence>
<comment type="caution">
    <text evidence="5">The sequence shown here is derived from an EMBL/GenBank/DDBJ whole genome shotgun (WGS) entry which is preliminary data.</text>
</comment>
<dbReference type="PANTHER" id="PTHR45138:SF9">
    <property type="entry name" value="DIGUANYLATE CYCLASE DGCM-RELATED"/>
    <property type="match status" value="1"/>
</dbReference>
<dbReference type="RefSeq" id="WP_342848183.1">
    <property type="nucleotide sequence ID" value="NZ_JBBMQO010000004.1"/>
</dbReference>
<dbReference type="Pfam" id="PF00990">
    <property type="entry name" value="GGDEF"/>
    <property type="match status" value="1"/>
</dbReference>
<dbReference type="GO" id="GO:0052621">
    <property type="term" value="F:diguanylate cyclase activity"/>
    <property type="evidence" value="ECO:0007669"/>
    <property type="project" value="UniProtKB-EC"/>
</dbReference>
<dbReference type="Gene3D" id="3.30.70.270">
    <property type="match status" value="1"/>
</dbReference>
<dbReference type="InterPro" id="IPR043128">
    <property type="entry name" value="Rev_trsase/Diguanyl_cyclase"/>
</dbReference>
<reference evidence="5 6" key="1">
    <citation type="submission" date="2024-03" db="EMBL/GenBank/DDBJ databases">
        <title>Community enrichment and isolation of bacterial strains for fucoidan degradation.</title>
        <authorList>
            <person name="Sichert A."/>
        </authorList>
    </citation>
    <scope>NUCLEOTIDE SEQUENCE [LARGE SCALE GENOMIC DNA]</scope>
    <source>
        <strain evidence="5 6">AS62</strain>
    </source>
</reference>
<feature type="domain" description="GGDEF" evidence="4">
    <location>
        <begin position="117"/>
        <end position="250"/>
    </location>
</feature>
<feature type="transmembrane region" description="Helical" evidence="3">
    <location>
        <begin position="12"/>
        <end position="32"/>
    </location>
</feature>
<dbReference type="InterPro" id="IPR029787">
    <property type="entry name" value="Nucleotide_cyclase"/>
</dbReference>
<dbReference type="SUPFAM" id="SSF55073">
    <property type="entry name" value="Nucleotide cyclase"/>
    <property type="match status" value="1"/>
</dbReference>
<accession>A0ABU9T6J1</accession>
<evidence type="ECO:0000313" key="6">
    <source>
        <dbReference type="Proteomes" id="UP001477870"/>
    </source>
</evidence>
<dbReference type="InterPro" id="IPR000160">
    <property type="entry name" value="GGDEF_dom"/>
</dbReference>
<proteinExistence type="predicted"/>
<gene>
    <name evidence="5" type="ORF">WNY59_09085</name>
</gene>
<dbReference type="EMBL" id="JBBMQO010000004">
    <property type="protein sequence ID" value="MEM5501743.1"/>
    <property type="molecule type" value="Genomic_DNA"/>
</dbReference>
<evidence type="ECO:0000256" key="3">
    <source>
        <dbReference type="SAM" id="Phobius"/>
    </source>
</evidence>
<dbReference type="Proteomes" id="UP001477870">
    <property type="component" value="Unassembled WGS sequence"/>
</dbReference>
<comment type="catalytic activity">
    <reaction evidence="2">
        <text>2 GTP = 3',3'-c-di-GMP + 2 diphosphate</text>
        <dbReference type="Rhea" id="RHEA:24898"/>
        <dbReference type="ChEBI" id="CHEBI:33019"/>
        <dbReference type="ChEBI" id="CHEBI:37565"/>
        <dbReference type="ChEBI" id="CHEBI:58805"/>
        <dbReference type="EC" id="2.7.7.65"/>
    </reaction>
</comment>